<feature type="binding site" evidence="4">
    <location>
        <begin position="137"/>
        <end position="141"/>
    </location>
    <ligand>
        <name>S-adenosyl-L-methionine</name>
        <dbReference type="ChEBI" id="CHEBI:59789"/>
    </ligand>
</feature>
<dbReference type="NCBIfam" id="TIGR03534">
    <property type="entry name" value="RF_mod_PrmC"/>
    <property type="match status" value="1"/>
</dbReference>
<dbReference type="Pfam" id="PF17827">
    <property type="entry name" value="PrmC_N"/>
    <property type="match status" value="1"/>
</dbReference>
<evidence type="ECO:0000256" key="4">
    <source>
        <dbReference type="HAMAP-Rule" id="MF_02126"/>
    </source>
</evidence>
<feature type="domain" description="Methyltransferase" evidence="5">
    <location>
        <begin position="131"/>
        <end position="206"/>
    </location>
</feature>
<dbReference type="EC" id="2.1.1.297" evidence="4"/>
<keyword evidence="3 4" id="KW-0949">S-adenosyl-L-methionine</keyword>
<dbReference type="Proteomes" id="UP000199071">
    <property type="component" value="Unassembled WGS sequence"/>
</dbReference>
<evidence type="ECO:0000259" key="5">
    <source>
        <dbReference type="Pfam" id="PF13847"/>
    </source>
</evidence>
<dbReference type="InterPro" id="IPR019874">
    <property type="entry name" value="RF_methyltr_PrmC"/>
</dbReference>
<sequence>MTPPAAGAGATVATLRRRIAAQLAASCAGEDDATPDLDARLLVGHALGYSPTDLVLHDRESVPPAIERTVEAWADKRAAGVPVARILGEKEFWSLRFALSDGTLVPRPDTETLVAAALAALDGAGRRAAPLTILDLGTGSGAILLALLSELPRAIGIGIDLSEDAARTARRNAVALGLGERAHFLVGDWSAAISGRFDIVVSNPPYIAAADMADLPVAVRAHDPHLALDGGAEGLAVYPGLFDSLAAILAPQGMAFVEIGAGQAERVLQMGRERGYDAQSYRDFAGIERTIQLKPKAAKIGLEIGGEAANVRSP</sequence>
<reference evidence="7 8" key="1">
    <citation type="submission" date="2016-10" db="EMBL/GenBank/DDBJ databases">
        <authorList>
            <person name="de Groot N.N."/>
        </authorList>
    </citation>
    <scope>NUCLEOTIDE SEQUENCE [LARGE SCALE GENOMIC DNA]</scope>
    <source>
        <strain evidence="7 8">ATCC 35022</strain>
    </source>
</reference>
<dbReference type="PANTHER" id="PTHR18895">
    <property type="entry name" value="HEMK METHYLTRANSFERASE"/>
    <property type="match status" value="1"/>
</dbReference>
<proteinExistence type="inferred from homology"/>
<dbReference type="Pfam" id="PF13847">
    <property type="entry name" value="Methyltransf_31"/>
    <property type="match status" value="1"/>
</dbReference>
<feature type="binding site" evidence="4">
    <location>
        <begin position="203"/>
        <end position="206"/>
    </location>
    <ligand>
        <name>substrate</name>
    </ligand>
</feature>
<gene>
    <name evidence="4" type="primary">prmC</name>
    <name evidence="7" type="ORF">SAMN02982931_00767</name>
</gene>
<protein>
    <recommendedName>
        <fullName evidence="4">Release factor glutamine methyltransferase</fullName>
        <shortName evidence="4">RF MTase</shortName>
        <ecNumber evidence="4">2.1.1.297</ecNumber>
    </recommendedName>
    <alternativeName>
        <fullName evidence="4">N5-glutamine methyltransferase PrmC</fullName>
    </alternativeName>
    <alternativeName>
        <fullName evidence="4">Protein-(glutamine-N5) MTase PrmC</fullName>
    </alternativeName>
    <alternativeName>
        <fullName evidence="4">Protein-glutamine N-methyltransferase PrmC</fullName>
    </alternativeName>
</protein>
<evidence type="ECO:0000313" key="7">
    <source>
        <dbReference type="EMBL" id="SDB08813.1"/>
    </source>
</evidence>
<dbReference type="PANTHER" id="PTHR18895:SF74">
    <property type="entry name" value="MTRF1L RELEASE FACTOR GLUTAMINE METHYLTRANSFERASE"/>
    <property type="match status" value="1"/>
</dbReference>
<dbReference type="GO" id="GO:0102559">
    <property type="term" value="F:peptide chain release factor N(5)-glutamine methyltransferase activity"/>
    <property type="evidence" value="ECO:0007669"/>
    <property type="project" value="UniProtKB-EC"/>
</dbReference>
<evidence type="ECO:0000313" key="8">
    <source>
        <dbReference type="Proteomes" id="UP000199071"/>
    </source>
</evidence>
<dbReference type="PROSITE" id="PS00092">
    <property type="entry name" value="N6_MTASE"/>
    <property type="match status" value="1"/>
</dbReference>
<dbReference type="GO" id="GO:0032259">
    <property type="term" value="P:methylation"/>
    <property type="evidence" value="ECO:0007669"/>
    <property type="project" value="UniProtKB-KW"/>
</dbReference>
<evidence type="ECO:0000256" key="1">
    <source>
        <dbReference type="ARBA" id="ARBA00022603"/>
    </source>
</evidence>
<dbReference type="Gene3D" id="3.40.50.150">
    <property type="entry name" value="Vaccinia Virus protein VP39"/>
    <property type="match status" value="1"/>
</dbReference>
<dbReference type="GO" id="GO:0003676">
    <property type="term" value="F:nucleic acid binding"/>
    <property type="evidence" value="ECO:0007669"/>
    <property type="project" value="InterPro"/>
</dbReference>
<dbReference type="Gene3D" id="1.10.8.10">
    <property type="entry name" value="DNA helicase RuvA subunit, C-terminal domain"/>
    <property type="match status" value="1"/>
</dbReference>
<dbReference type="InterPro" id="IPR040758">
    <property type="entry name" value="PrmC_N"/>
</dbReference>
<keyword evidence="8" id="KW-1185">Reference proteome</keyword>
<feature type="binding site" evidence="4">
    <location>
        <position position="160"/>
    </location>
    <ligand>
        <name>S-adenosyl-L-methionine</name>
        <dbReference type="ChEBI" id="CHEBI:59789"/>
    </ligand>
</feature>
<dbReference type="CDD" id="cd02440">
    <property type="entry name" value="AdoMet_MTases"/>
    <property type="match status" value="1"/>
</dbReference>
<dbReference type="EMBL" id="FMXQ01000001">
    <property type="protein sequence ID" value="SDB08813.1"/>
    <property type="molecule type" value="Genomic_DNA"/>
</dbReference>
<evidence type="ECO:0000259" key="6">
    <source>
        <dbReference type="Pfam" id="PF17827"/>
    </source>
</evidence>
<dbReference type="AlphaFoldDB" id="A0A1G6AL40"/>
<dbReference type="HAMAP" id="MF_02126">
    <property type="entry name" value="RF_methyltr_PrmC"/>
    <property type="match status" value="1"/>
</dbReference>
<dbReference type="InterPro" id="IPR050320">
    <property type="entry name" value="N5-glutamine_MTase"/>
</dbReference>
<name>A0A1G6AL40_9HYPH</name>
<evidence type="ECO:0000256" key="3">
    <source>
        <dbReference type="ARBA" id="ARBA00022691"/>
    </source>
</evidence>
<evidence type="ECO:0000256" key="2">
    <source>
        <dbReference type="ARBA" id="ARBA00022679"/>
    </source>
</evidence>
<dbReference type="SUPFAM" id="SSF53335">
    <property type="entry name" value="S-adenosyl-L-methionine-dependent methyltransferases"/>
    <property type="match status" value="1"/>
</dbReference>
<dbReference type="OrthoDB" id="9800643at2"/>
<dbReference type="InterPro" id="IPR002052">
    <property type="entry name" value="DNA_methylase_N6_adenine_CS"/>
</dbReference>
<dbReference type="RefSeq" id="WP_090874840.1">
    <property type="nucleotide sequence ID" value="NZ_FMXQ01000001.1"/>
</dbReference>
<keyword evidence="2 4" id="KW-0808">Transferase</keyword>
<comment type="function">
    <text evidence="4">Methylates the class 1 translation termination release factors RF1/PrfA and RF2/PrfB on the glutamine residue of the universally conserved GGQ motif.</text>
</comment>
<comment type="similarity">
    <text evidence="4">Belongs to the protein N5-glutamine methyltransferase family. PrmC subfamily.</text>
</comment>
<feature type="binding site" evidence="4">
    <location>
        <position position="203"/>
    </location>
    <ligand>
        <name>S-adenosyl-L-methionine</name>
        <dbReference type="ChEBI" id="CHEBI:59789"/>
    </ligand>
</feature>
<feature type="domain" description="Release factor glutamine methyltransferase N-terminal" evidence="6">
    <location>
        <begin position="30"/>
        <end position="88"/>
    </location>
</feature>
<feature type="binding site" evidence="4">
    <location>
        <position position="189"/>
    </location>
    <ligand>
        <name>S-adenosyl-L-methionine</name>
        <dbReference type="ChEBI" id="CHEBI:59789"/>
    </ligand>
</feature>
<keyword evidence="1 4" id="KW-0489">Methyltransferase</keyword>
<comment type="catalytic activity">
    <reaction evidence="4">
        <text>L-glutaminyl-[peptide chain release factor] + S-adenosyl-L-methionine = N(5)-methyl-L-glutaminyl-[peptide chain release factor] + S-adenosyl-L-homocysteine + H(+)</text>
        <dbReference type="Rhea" id="RHEA:42896"/>
        <dbReference type="Rhea" id="RHEA-COMP:10271"/>
        <dbReference type="Rhea" id="RHEA-COMP:10272"/>
        <dbReference type="ChEBI" id="CHEBI:15378"/>
        <dbReference type="ChEBI" id="CHEBI:30011"/>
        <dbReference type="ChEBI" id="CHEBI:57856"/>
        <dbReference type="ChEBI" id="CHEBI:59789"/>
        <dbReference type="ChEBI" id="CHEBI:61891"/>
        <dbReference type="EC" id="2.1.1.297"/>
    </reaction>
</comment>
<accession>A0A1G6AL40</accession>
<dbReference type="NCBIfam" id="TIGR00536">
    <property type="entry name" value="hemK_fam"/>
    <property type="match status" value="1"/>
</dbReference>
<dbReference type="InterPro" id="IPR004556">
    <property type="entry name" value="HemK-like"/>
</dbReference>
<dbReference type="STRING" id="665467.SAMN02982931_00767"/>
<dbReference type="InterPro" id="IPR025714">
    <property type="entry name" value="Methyltranfer_dom"/>
</dbReference>
<dbReference type="InterPro" id="IPR029063">
    <property type="entry name" value="SAM-dependent_MTases_sf"/>
</dbReference>
<organism evidence="7 8">
    <name type="scientific">Bauldia litoralis</name>
    <dbReference type="NCBI Taxonomy" id="665467"/>
    <lineage>
        <taxon>Bacteria</taxon>
        <taxon>Pseudomonadati</taxon>
        <taxon>Pseudomonadota</taxon>
        <taxon>Alphaproteobacteria</taxon>
        <taxon>Hyphomicrobiales</taxon>
        <taxon>Kaistiaceae</taxon>
        <taxon>Bauldia</taxon>
    </lineage>
</organism>